<dbReference type="OrthoDB" id="9993277at2"/>
<accession>A0A517DVD9</accession>
<gene>
    <name evidence="3" type="ORF">SPTER_27080</name>
</gene>
<evidence type="ECO:0000313" key="3">
    <source>
        <dbReference type="EMBL" id="QDR81329.1"/>
    </source>
</evidence>
<reference evidence="3 4" key="1">
    <citation type="submission" date="2019-02" db="EMBL/GenBank/DDBJ databases">
        <title>Closed genome of Sporomusa termitida DSM 4440.</title>
        <authorList>
            <person name="Poehlein A."/>
            <person name="Daniel R."/>
        </authorList>
    </citation>
    <scope>NUCLEOTIDE SEQUENCE [LARGE SCALE GENOMIC DNA]</scope>
    <source>
        <strain evidence="3 4">DSM 4440</strain>
    </source>
</reference>
<evidence type="ECO:0000256" key="1">
    <source>
        <dbReference type="SAM" id="MobiDB-lite"/>
    </source>
</evidence>
<feature type="transmembrane region" description="Helical" evidence="2">
    <location>
        <begin position="57"/>
        <end position="76"/>
    </location>
</feature>
<keyword evidence="2" id="KW-0812">Transmembrane</keyword>
<dbReference type="AlphaFoldDB" id="A0A517DVD9"/>
<protein>
    <submittedName>
        <fullName evidence="3">Uncharacterized protein</fullName>
    </submittedName>
</protein>
<feature type="region of interest" description="Disordered" evidence="1">
    <location>
        <begin position="1"/>
        <end position="23"/>
    </location>
</feature>
<dbReference type="Proteomes" id="UP000320776">
    <property type="component" value="Chromosome"/>
</dbReference>
<proteinExistence type="predicted"/>
<name>A0A517DVD9_9FIRM</name>
<evidence type="ECO:0000256" key="2">
    <source>
        <dbReference type="SAM" id="Phobius"/>
    </source>
</evidence>
<dbReference type="EMBL" id="CP036259">
    <property type="protein sequence ID" value="QDR81329.1"/>
    <property type="molecule type" value="Genomic_DNA"/>
</dbReference>
<sequence>MQPDKTVKTATAAGRKEARQTKEPAPFIPVQSAITLTKKVSILNKLKTLVRPYVQKYGKAGVLAIVLLAAILGKLLGVL</sequence>
<dbReference type="KEGG" id="sted:SPTER_27080"/>
<organism evidence="3 4">
    <name type="scientific">Sporomusa termitida</name>
    <dbReference type="NCBI Taxonomy" id="2377"/>
    <lineage>
        <taxon>Bacteria</taxon>
        <taxon>Bacillati</taxon>
        <taxon>Bacillota</taxon>
        <taxon>Negativicutes</taxon>
        <taxon>Selenomonadales</taxon>
        <taxon>Sporomusaceae</taxon>
        <taxon>Sporomusa</taxon>
    </lineage>
</organism>
<evidence type="ECO:0000313" key="4">
    <source>
        <dbReference type="Proteomes" id="UP000320776"/>
    </source>
</evidence>
<keyword evidence="2" id="KW-1133">Transmembrane helix</keyword>
<dbReference type="RefSeq" id="WP_144350829.1">
    <property type="nucleotide sequence ID" value="NZ_CP036259.1"/>
</dbReference>
<keyword evidence="2" id="KW-0472">Membrane</keyword>
<keyword evidence="4" id="KW-1185">Reference proteome</keyword>